<gene>
    <name evidence="2" type="ORF">NTJ_03156</name>
</gene>
<dbReference type="InterPro" id="IPR000048">
    <property type="entry name" value="IQ_motif_EF-hand-BS"/>
</dbReference>
<reference evidence="2 3" key="1">
    <citation type="submission" date="2023-09" db="EMBL/GenBank/DDBJ databases">
        <title>Nesidiocoris tenuis whole genome shotgun sequence.</title>
        <authorList>
            <person name="Shibata T."/>
            <person name="Shimoda M."/>
            <person name="Kobayashi T."/>
            <person name="Uehara T."/>
        </authorList>
    </citation>
    <scope>NUCLEOTIDE SEQUENCE [LARGE SCALE GENOMIC DNA]</scope>
    <source>
        <strain evidence="2 3">Japan</strain>
    </source>
</reference>
<evidence type="ECO:0000313" key="2">
    <source>
        <dbReference type="EMBL" id="BES90347.1"/>
    </source>
</evidence>
<evidence type="ECO:0000256" key="1">
    <source>
        <dbReference type="SAM" id="MobiDB-lite"/>
    </source>
</evidence>
<proteinExistence type="predicted"/>
<dbReference type="SMART" id="SM00015">
    <property type="entry name" value="IQ"/>
    <property type="match status" value="1"/>
</dbReference>
<protein>
    <submittedName>
        <fullName evidence="2">Uncharacterized protein</fullName>
    </submittedName>
</protein>
<feature type="compositionally biased region" description="Polar residues" evidence="1">
    <location>
        <begin position="140"/>
        <end position="161"/>
    </location>
</feature>
<feature type="compositionally biased region" description="Polar residues" evidence="1">
    <location>
        <begin position="66"/>
        <end position="83"/>
    </location>
</feature>
<dbReference type="PROSITE" id="PS50096">
    <property type="entry name" value="IQ"/>
    <property type="match status" value="1"/>
</dbReference>
<evidence type="ECO:0000313" key="3">
    <source>
        <dbReference type="Proteomes" id="UP001307889"/>
    </source>
</evidence>
<feature type="compositionally biased region" description="Polar residues" evidence="1">
    <location>
        <begin position="169"/>
        <end position="187"/>
    </location>
</feature>
<dbReference type="Pfam" id="PF00612">
    <property type="entry name" value="IQ"/>
    <property type="match status" value="1"/>
</dbReference>
<name>A0ABN7AGF0_9HEMI</name>
<sequence length="403" mass="42194">MEVSTSQDPEAGGSEAEPTNCEEPPQAHITSPEKTKDEIVSPNESAEPENEVVAESAADIIPSPEPSITTETEKQSTSPASAKSTEETDSLAPSISQNEPLDEKIEPAVEDSGSHSADAPNESAVELSDKPDSRLLKTGTLESSDVQEASSEETQTLGSKQSVEEAQDKLSSQSDAASLDTVSQNTVEEQKNADASKDAITREPSKTSLESSNEIDQPALETSSSPKADEAGTDSESPNRADDPTAESTKSPVPVGSKEENLENGAGISGSEKDTAEIDSQLPQDGAAQTNEPEAEVSSEVQAAPDGGSENAEESNSHDGSRTTSANADETLRIASPIGENNNEVKIVSVKESPVTNGAIETLEIDPAGQKDELLNASATKIQANVRGYLSRKRQISQQSGKH</sequence>
<organism evidence="2 3">
    <name type="scientific">Nesidiocoris tenuis</name>
    <dbReference type="NCBI Taxonomy" id="355587"/>
    <lineage>
        <taxon>Eukaryota</taxon>
        <taxon>Metazoa</taxon>
        <taxon>Ecdysozoa</taxon>
        <taxon>Arthropoda</taxon>
        <taxon>Hexapoda</taxon>
        <taxon>Insecta</taxon>
        <taxon>Pterygota</taxon>
        <taxon>Neoptera</taxon>
        <taxon>Paraneoptera</taxon>
        <taxon>Hemiptera</taxon>
        <taxon>Heteroptera</taxon>
        <taxon>Panheteroptera</taxon>
        <taxon>Cimicomorpha</taxon>
        <taxon>Miridae</taxon>
        <taxon>Dicyphina</taxon>
        <taxon>Nesidiocoris</taxon>
    </lineage>
</organism>
<keyword evidence="3" id="KW-1185">Reference proteome</keyword>
<feature type="compositionally biased region" description="Polar residues" evidence="1">
    <location>
        <begin position="281"/>
        <end position="292"/>
    </location>
</feature>
<feature type="region of interest" description="Disordered" evidence="1">
    <location>
        <begin position="1"/>
        <end position="337"/>
    </location>
</feature>
<feature type="compositionally biased region" description="Basic and acidic residues" evidence="1">
    <location>
        <begin position="188"/>
        <end position="205"/>
    </location>
</feature>
<accession>A0ABN7AGF0</accession>
<dbReference type="EMBL" id="AP028910">
    <property type="protein sequence ID" value="BES90347.1"/>
    <property type="molecule type" value="Genomic_DNA"/>
</dbReference>
<dbReference type="Proteomes" id="UP001307889">
    <property type="component" value="Chromosome 2"/>
</dbReference>
<feature type="compositionally biased region" description="Polar residues" evidence="1">
    <location>
        <begin position="206"/>
        <end position="226"/>
    </location>
</feature>